<dbReference type="EMBL" id="CAKD01000014">
    <property type="protein sequence ID" value="CCI84995.1"/>
    <property type="molecule type" value="Genomic_DNA"/>
</dbReference>
<dbReference type="GO" id="GO:0034040">
    <property type="term" value="F:ATPase-coupled lipid transmembrane transporter activity"/>
    <property type="evidence" value="ECO:0007669"/>
    <property type="project" value="TreeGrafter"/>
</dbReference>
<dbReference type="GO" id="GO:0005524">
    <property type="term" value="F:ATP binding"/>
    <property type="evidence" value="ECO:0007669"/>
    <property type="project" value="UniProtKB-KW"/>
</dbReference>
<reference evidence="3 4" key="1">
    <citation type="submission" date="2012-06" db="EMBL/GenBank/DDBJ databases">
        <title>Draft Genome Sequence of Lactobacillus pasteurii CRBIP 24.76T.</title>
        <authorList>
            <person name="Cousin S."/>
            <person name="Bouchier C."/>
            <person name="Loux V."/>
            <person name="Ma L."/>
            <person name="Creno S."/>
            <person name="Bizet C."/>
            <person name="Clermont D."/>
        </authorList>
    </citation>
    <scope>NUCLEOTIDE SEQUENCE [LARGE SCALE GENOMIC DNA]</scope>
    <source>
        <strain evidence="4">CRBIP 24.76T</strain>
    </source>
</reference>
<keyword evidence="1" id="KW-1133">Transmembrane helix</keyword>
<dbReference type="PATRIC" id="fig|1423790.3.peg.833"/>
<dbReference type="AlphaFoldDB" id="I7JXW3"/>
<protein>
    <submittedName>
        <fullName evidence="3">ABC transporter ATP-binding protein</fullName>
    </submittedName>
</protein>
<feature type="transmembrane region" description="Helical" evidence="1">
    <location>
        <begin position="30"/>
        <end position="49"/>
    </location>
</feature>
<name>I7JXW3_9LACO</name>
<evidence type="ECO:0000313" key="4">
    <source>
        <dbReference type="Proteomes" id="UP000009311"/>
    </source>
</evidence>
<keyword evidence="1" id="KW-0812">Transmembrane</keyword>
<dbReference type="InterPro" id="IPR027417">
    <property type="entry name" value="P-loop_NTPase"/>
</dbReference>
<evidence type="ECO:0000259" key="2">
    <source>
        <dbReference type="Pfam" id="PF00005"/>
    </source>
</evidence>
<keyword evidence="4" id="KW-1185">Reference proteome</keyword>
<keyword evidence="1" id="KW-0472">Membrane</keyword>
<gene>
    <name evidence="3" type="ORF">BN53_02640</name>
</gene>
<comment type="caution">
    <text evidence="3">The sequence shown here is derived from an EMBL/GenBank/DDBJ whole genome shotgun (WGS) entry which is preliminary data.</text>
</comment>
<organism evidence="3 4">
    <name type="scientific">Lactobacillus pasteurii DSM 23907 = CRBIP 24.76</name>
    <dbReference type="NCBI Taxonomy" id="1423790"/>
    <lineage>
        <taxon>Bacteria</taxon>
        <taxon>Bacillati</taxon>
        <taxon>Bacillota</taxon>
        <taxon>Bacilli</taxon>
        <taxon>Lactobacillales</taxon>
        <taxon>Lactobacillaceae</taxon>
        <taxon>Lactobacillus</taxon>
    </lineage>
</organism>
<feature type="transmembrane region" description="Helical" evidence="1">
    <location>
        <begin position="7"/>
        <end position="24"/>
    </location>
</feature>
<dbReference type="PANTHER" id="PTHR24221">
    <property type="entry name" value="ATP-BINDING CASSETTE SUB-FAMILY B"/>
    <property type="match status" value="1"/>
</dbReference>
<dbReference type="PANTHER" id="PTHR24221:SF654">
    <property type="entry name" value="ATP-BINDING CASSETTE SUB-FAMILY B MEMBER 6"/>
    <property type="match status" value="1"/>
</dbReference>
<sequence length="245" mass="28223">MWIKQYLFFTLSALVTGIGFAWFSSNVAKGVLQIGVLVVYISIVGYVSTSMARLVEDSSLLYDSLLWIEKYYKFMAYQDNFQLGMDNFPENYQVLQVNNLSFTYPFSDTEVLHNISFKVNRGEKIAIVGMNGSGKSTLVKLLMRYYDPTSGNIQFDQTDLQKINLQDYRNNLSATFQDYSKFKLTLAENVTAARRINFNKVKESLKKAGLSDDFVDRVGFDTHEKLLQSNSEYQKMYQLQKDAYL</sequence>
<keyword evidence="3" id="KW-0547">Nucleotide-binding</keyword>
<evidence type="ECO:0000313" key="3">
    <source>
        <dbReference type="EMBL" id="CCI84995.1"/>
    </source>
</evidence>
<dbReference type="InterPro" id="IPR039421">
    <property type="entry name" value="Type_1_exporter"/>
</dbReference>
<dbReference type="STRING" id="1423790.BN53_02640"/>
<dbReference type="Gene3D" id="3.40.50.300">
    <property type="entry name" value="P-loop containing nucleotide triphosphate hydrolases"/>
    <property type="match status" value="1"/>
</dbReference>
<proteinExistence type="predicted"/>
<dbReference type="Proteomes" id="UP000009311">
    <property type="component" value="Unassembled WGS sequence"/>
</dbReference>
<dbReference type="Pfam" id="PF00005">
    <property type="entry name" value="ABC_tran"/>
    <property type="match status" value="1"/>
</dbReference>
<dbReference type="RefSeq" id="WP_009559549.1">
    <property type="nucleotide sequence ID" value="NZ_AYZN01000016.1"/>
</dbReference>
<dbReference type="SUPFAM" id="SSF52540">
    <property type="entry name" value="P-loop containing nucleoside triphosphate hydrolases"/>
    <property type="match status" value="1"/>
</dbReference>
<evidence type="ECO:0000256" key="1">
    <source>
        <dbReference type="SAM" id="Phobius"/>
    </source>
</evidence>
<dbReference type="GO" id="GO:0016887">
    <property type="term" value="F:ATP hydrolysis activity"/>
    <property type="evidence" value="ECO:0007669"/>
    <property type="project" value="InterPro"/>
</dbReference>
<dbReference type="InterPro" id="IPR003439">
    <property type="entry name" value="ABC_transporter-like_ATP-bd"/>
</dbReference>
<dbReference type="CDD" id="cd03228">
    <property type="entry name" value="ABCC_MRP_Like"/>
    <property type="match status" value="1"/>
</dbReference>
<accession>I7JXW3</accession>
<keyword evidence="3" id="KW-0067">ATP-binding</keyword>
<dbReference type="eggNOG" id="COG1132">
    <property type="taxonomic scope" value="Bacteria"/>
</dbReference>
<feature type="domain" description="ABC transporter" evidence="2">
    <location>
        <begin position="112"/>
        <end position="213"/>
    </location>
</feature>